<evidence type="ECO:0000256" key="8">
    <source>
        <dbReference type="ARBA" id="ARBA00022884"/>
    </source>
</evidence>
<evidence type="ECO:0000256" key="4">
    <source>
        <dbReference type="ARBA" id="ARBA00022695"/>
    </source>
</evidence>
<dbReference type="InterPro" id="IPR032828">
    <property type="entry name" value="PolyA_RNA-bd"/>
</dbReference>
<keyword evidence="3" id="KW-0819">tRNA processing</keyword>
<accession>A0A7L6N4B4</accession>
<dbReference type="PANTHER" id="PTHR46173:SF1">
    <property type="entry name" value="CCA TRNA NUCLEOTIDYLTRANSFERASE 1, MITOCHONDRIAL"/>
    <property type="match status" value="1"/>
</dbReference>
<dbReference type="NCBIfam" id="NF009814">
    <property type="entry name" value="PRK13299.1"/>
    <property type="match status" value="1"/>
</dbReference>
<evidence type="ECO:0000256" key="1">
    <source>
        <dbReference type="ARBA" id="ARBA00001946"/>
    </source>
</evidence>
<evidence type="ECO:0000256" key="3">
    <source>
        <dbReference type="ARBA" id="ARBA00022694"/>
    </source>
</evidence>
<dbReference type="InterPro" id="IPR050264">
    <property type="entry name" value="Bact_CCA-adding_enz_type3_sf"/>
</dbReference>
<evidence type="ECO:0000256" key="7">
    <source>
        <dbReference type="ARBA" id="ARBA00022842"/>
    </source>
</evidence>
<evidence type="ECO:0000256" key="9">
    <source>
        <dbReference type="RuleBase" id="RU003953"/>
    </source>
</evidence>
<sequence length="389" mass="45460">MKDLVKSGKKILKKLNEHAYEAFFVGGYVRDQILGIESDDIDITTNALPEQIEALFEKTIPTGKKFGTITVLLDGFSFEVTTYRVDQEYKNHRQPSQVFFSKDLREDLIRRDFTINAMAMDIDGVLIDLFGGQEDIKEKRIKAIQDPYQRFKEDALRILRAIRFAGKLNFNIEEDTMKAMRDDVYLLKKLARERISKEFKLILSQEYVGKSYLLMNDIQLFKVFDDLGQAIVKLNNKTENYSLEEFFALAIYPTGVLNDRQWRLSKKEKSNIESIVYLMELLYKHRINPMVAYHYQENHILSADKLLSHFYDYQSQKDKIINLYKHLLISNYQDLDITGQAISNLVNDKSNTGRIIEKLIEEVLLAKIENKKEVLLNRAKKLAEEINEL</sequence>
<evidence type="ECO:0000259" key="12">
    <source>
        <dbReference type="Pfam" id="PF13735"/>
    </source>
</evidence>
<proteinExistence type="inferred from homology"/>
<evidence type="ECO:0000256" key="6">
    <source>
        <dbReference type="ARBA" id="ARBA00022741"/>
    </source>
</evidence>
<dbReference type="GO" id="GO:0000166">
    <property type="term" value="F:nucleotide binding"/>
    <property type="evidence" value="ECO:0007669"/>
    <property type="project" value="UniProtKB-KW"/>
</dbReference>
<evidence type="ECO:0000259" key="11">
    <source>
        <dbReference type="Pfam" id="PF12627"/>
    </source>
</evidence>
<evidence type="ECO:0000313" key="13">
    <source>
        <dbReference type="EMBL" id="QLY40107.1"/>
    </source>
</evidence>
<dbReference type="SUPFAM" id="SSF81301">
    <property type="entry name" value="Nucleotidyltransferase"/>
    <property type="match status" value="1"/>
</dbReference>
<keyword evidence="4 13" id="KW-0548">Nucleotidyltransferase</keyword>
<dbReference type="Gene3D" id="1.20.58.560">
    <property type="match status" value="1"/>
</dbReference>
<feature type="domain" description="Poly A polymerase head" evidence="10">
    <location>
        <begin position="22"/>
        <end position="141"/>
    </location>
</feature>
<evidence type="ECO:0000313" key="14">
    <source>
        <dbReference type="Proteomes" id="UP000512167"/>
    </source>
</evidence>
<dbReference type="CDD" id="cd05398">
    <property type="entry name" value="NT_ClassII-CCAase"/>
    <property type="match status" value="1"/>
</dbReference>
<dbReference type="Gene3D" id="3.30.460.10">
    <property type="entry name" value="Beta Polymerase, domain 2"/>
    <property type="match status" value="1"/>
</dbReference>
<dbReference type="GO" id="GO:0000049">
    <property type="term" value="F:tRNA binding"/>
    <property type="evidence" value="ECO:0007669"/>
    <property type="project" value="TreeGrafter"/>
</dbReference>
<reference evidence="13 14" key="1">
    <citation type="submission" date="2020-04" db="EMBL/GenBank/DDBJ databases">
        <authorList>
            <person name="Zheng R.K."/>
            <person name="Sun C.M."/>
        </authorList>
    </citation>
    <scope>NUCLEOTIDE SEQUENCE [LARGE SCALE GENOMIC DNA]</scope>
    <source>
        <strain evidence="14">zrk29</strain>
    </source>
</reference>
<dbReference type="InterPro" id="IPR043519">
    <property type="entry name" value="NT_sf"/>
</dbReference>
<keyword evidence="8 9" id="KW-0694">RNA-binding</keyword>
<dbReference type="SUPFAM" id="SSF81891">
    <property type="entry name" value="Poly A polymerase C-terminal region-like"/>
    <property type="match status" value="1"/>
</dbReference>
<keyword evidence="6" id="KW-0547">Nucleotide-binding</keyword>
<evidence type="ECO:0000259" key="10">
    <source>
        <dbReference type="Pfam" id="PF01743"/>
    </source>
</evidence>
<feature type="domain" description="tRNA nucleotidyltransferase/poly(A) polymerase RNA and SrmB- binding" evidence="11">
    <location>
        <begin position="169"/>
        <end position="224"/>
    </location>
</feature>
<gene>
    <name evidence="13" type="ORF">HF295_04205</name>
</gene>
<keyword evidence="2 9" id="KW-0808">Transferase</keyword>
<dbReference type="InterPro" id="IPR002646">
    <property type="entry name" value="PolA_pol_head_dom"/>
</dbReference>
<name>A0A7L6N4B4_9MOLU</name>
<dbReference type="Gene3D" id="1.10.3090.10">
    <property type="entry name" value="cca-adding enzyme, domain 2"/>
    <property type="match status" value="1"/>
</dbReference>
<dbReference type="InterPro" id="IPR032810">
    <property type="entry name" value="CCA-adding_enz_C"/>
</dbReference>
<dbReference type="Proteomes" id="UP000512167">
    <property type="component" value="Chromosome"/>
</dbReference>
<dbReference type="PANTHER" id="PTHR46173">
    <property type="entry name" value="CCA TRNA NUCLEOTIDYLTRANSFERASE 1, MITOCHONDRIAL"/>
    <property type="match status" value="1"/>
</dbReference>
<dbReference type="EC" id="2.7.7.72" evidence="13"/>
<keyword evidence="7" id="KW-0460">Magnesium</keyword>
<dbReference type="KEGG" id="tbk:HF295_04205"/>
<organism evidence="13 14">
    <name type="scientific">Hujiaoplasma nucleasis</name>
    <dbReference type="NCBI Taxonomy" id="2725268"/>
    <lineage>
        <taxon>Bacteria</taxon>
        <taxon>Bacillati</taxon>
        <taxon>Mycoplasmatota</taxon>
        <taxon>Mollicutes</taxon>
        <taxon>Candidatus Izemoplasmatales</taxon>
        <taxon>Hujiaoplasmataceae</taxon>
        <taxon>Hujiaoplasma</taxon>
    </lineage>
</organism>
<keyword evidence="14" id="KW-1185">Reference proteome</keyword>
<comment type="similarity">
    <text evidence="9">Belongs to the tRNA nucleotidyltransferase/poly(A) polymerase family.</text>
</comment>
<dbReference type="GO" id="GO:0004810">
    <property type="term" value="F:CCA tRNA nucleotidyltransferase activity"/>
    <property type="evidence" value="ECO:0007669"/>
    <property type="project" value="UniProtKB-EC"/>
</dbReference>
<dbReference type="GO" id="GO:0046872">
    <property type="term" value="F:metal ion binding"/>
    <property type="evidence" value="ECO:0007669"/>
    <property type="project" value="UniProtKB-KW"/>
</dbReference>
<comment type="cofactor">
    <cofactor evidence="1">
        <name>Mg(2+)</name>
        <dbReference type="ChEBI" id="CHEBI:18420"/>
    </cofactor>
</comment>
<keyword evidence="5" id="KW-0479">Metal-binding</keyword>
<feature type="domain" description="CCA-adding enzyme C-terminal" evidence="12">
    <location>
        <begin position="260"/>
        <end position="377"/>
    </location>
</feature>
<dbReference type="EMBL" id="CP051151">
    <property type="protein sequence ID" value="QLY40107.1"/>
    <property type="molecule type" value="Genomic_DNA"/>
</dbReference>
<dbReference type="Pfam" id="PF01743">
    <property type="entry name" value="PolyA_pol"/>
    <property type="match status" value="1"/>
</dbReference>
<evidence type="ECO:0000256" key="5">
    <source>
        <dbReference type="ARBA" id="ARBA00022723"/>
    </source>
</evidence>
<dbReference type="Pfam" id="PF12627">
    <property type="entry name" value="PolyA_pol_RNAbd"/>
    <property type="match status" value="1"/>
</dbReference>
<evidence type="ECO:0000256" key="2">
    <source>
        <dbReference type="ARBA" id="ARBA00022679"/>
    </source>
</evidence>
<dbReference type="GO" id="GO:0008033">
    <property type="term" value="P:tRNA processing"/>
    <property type="evidence" value="ECO:0007669"/>
    <property type="project" value="UniProtKB-KW"/>
</dbReference>
<dbReference type="AlphaFoldDB" id="A0A7L6N4B4"/>
<dbReference type="Pfam" id="PF13735">
    <property type="entry name" value="tRNA_NucTran2_2"/>
    <property type="match status" value="1"/>
</dbReference>
<protein>
    <submittedName>
        <fullName evidence="13">CCA tRNA nucleotidyltransferase</fullName>
        <ecNumber evidence="13">2.7.7.72</ecNumber>
    </submittedName>
</protein>
<dbReference type="RefSeq" id="WP_312030928.1">
    <property type="nucleotide sequence ID" value="NZ_CP051151.1"/>
</dbReference>